<comment type="cofactor">
    <cofactor evidence="10">
        <name>Zn(2+)</name>
        <dbReference type="ChEBI" id="CHEBI:29105"/>
    </cofactor>
    <text evidence="10">Binds 1 zinc ion per subunit.</text>
</comment>
<protein>
    <recommendedName>
        <fullName evidence="10">Small ribosomal subunit biogenesis GTPase RsgA</fullName>
        <ecNumber evidence="10">3.6.1.-</ecNumber>
    </recommendedName>
</protein>
<reference evidence="13 14" key="1">
    <citation type="submission" date="2017-03" db="EMBL/GenBank/DDBJ databases">
        <title>Genome sequencing of Shewanella japonica KCTC 22435.</title>
        <authorList>
            <person name="Kim K.M."/>
        </authorList>
    </citation>
    <scope>NUCLEOTIDE SEQUENCE [LARGE SCALE GENOMIC DNA]</scope>
    <source>
        <strain evidence="13 14">KCTC 22435</strain>
    </source>
</reference>
<keyword evidence="14" id="KW-1185">Reference proteome</keyword>
<feature type="binding site" evidence="10">
    <location>
        <position position="290"/>
    </location>
    <ligand>
        <name>Zn(2+)</name>
        <dbReference type="ChEBI" id="CHEBI:29105"/>
    </ligand>
</feature>
<feature type="domain" description="EngC GTPase" evidence="11">
    <location>
        <begin position="114"/>
        <end position="265"/>
    </location>
</feature>
<dbReference type="NCBIfam" id="TIGR00157">
    <property type="entry name" value="ribosome small subunit-dependent GTPase A"/>
    <property type="match status" value="1"/>
</dbReference>
<comment type="subunit">
    <text evidence="10">Monomer. Associates with 30S ribosomal subunit, binds 16S rRNA.</text>
</comment>
<name>A0ABM6JJP6_9GAMM</name>
<sequence length="365" mass="40181">MSESPSLIQLGWQPFFQQQLSLDEMELISDDNADDRLIIGRVIEQHRSGMIVLTTSGQWAMSQTAHQASVTDRLCVGDWVLCDQQHKFVRLLERKSVFQRKAPGSKVESQLISANVDSLFIVCSLNNDFNLSRIERYLSLANESQVTPIVILTKADQCDDVADKTLLVQSLNPLMMVHSVNALDETEILPLLDYCKQGQTIALLGSSGVGKSTLVNGLLGSSTQLTSAIREDDSKGRHTTTSRALKWMSRGDQSGGLILDTPGMRELQLGACEQGVSETFSEITQLASQCRFSDCQHQAEPGCAIQAALASGELTERRLISYQKLMREQALNGATLAQKRAKDKALGKMINSVQTASRSRKKGDY</sequence>
<comment type="subcellular location">
    <subcellularLocation>
        <location evidence="10">Cytoplasm</location>
    </subcellularLocation>
</comment>
<evidence type="ECO:0000256" key="7">
    <source>
        <dbReference type="ARBA" id="ARBA00022833"/>
    </source>
</evidence>
<organism evidence="13 14">
    <name type="scientific">Shewanella japonica</name>
    <dbReference type="NCBI Taxonomy" id="93973"/>
    <lineage>
        <taxon>Bacteria</taxon>
        <taxon>Pseudomonadati</taxon>
        <taxon>Pseudomonadota</taxon>
        <taxon>Gammaproteobacteria</taxon>
        <taxon>Alteromonadales</taxon>
        <taxon>Shewanellaceae</taxon>
        <taxon>Shewanella</taxon>
    </lineage>
</organism>
<keyword evidence="8 10" id="KW-0694">RNA-binding</keyword>
<proteinExistence type="inferred from homology"/>
<feature type="binding site" evidence="10">
    <location>
        <begin position="153"/>
        <end position="156"/>
    </location>
    <ligand>
        <name>GTP</name>
        <dbReference type="ChEBI" id="CHEBI:37565"/>
    </ligand>
</feature>
<evidence type="ECO:0000256" key="9">
    <source>
        <dbReference type="ARBA" id="ARBA00023134"/>
    </source>
</evidence>
<evidence type="ECO:0000259" key="12">
    <source>
        <dbReference type="PROSITE" id="PS51721"/>
    </source>
</evidence>
<dbReference type="InterPro" id="IPR010914">
    <property type="entry name" value="RsgA_GTPase_dom"/>
</dbReference>
<dbReference type="InterPro" id="IPR027417">
    <property type="entry name" value="P-loop_NTPase"/>
</dbReference>
<evidence type="ECO:0000313" key="14">
    <source>
        <dbReference type="Proteomes" id="UP000191820"/>
    </source>
</evidence>
<evidence type="ECO:0000256" key="1">
    <source>
        <dbReference type="ARBA" id="ARBA00022490"/>
    </source>
</evidence>
<evidence type="ECO:0000313" key="13">
    <source>
        <dbReference type="EMBL" id="ARD22223.1"/>
    </source>
</evidence>
<dbReference type="Proteomes" id="UP000191820">
    <property type="component" value="Chromosome"/>
</dbReference>
<dbReference type="Gene3D" id="1.10.40.50">
    <property type="entry name" value="Probable gtpase engc, domain 3"/>
    <property type="match status" value="1"/>
</dbReference>
<dbReference type="InterPro" id="IPR030378">
    <property type="entry name" value="G_CP_dom"/>
</dbReference>
<evidence type="ECO:0000259" key="11">
    <source>
        <dbReference type="PROSITE" id="PS50936"/>
    </source>
</evidence>
<feature type="binding site" evidence="10">
    <location>
        <position position="303"/>
    </location>
    <ligand>
        <name>Zn(2+)</name>
        <dbReference type="ChEBI" id="CHEBI:29105"/>
    </ligand>
</feature>
<comment type="similarity">
    <text evidence="10">Belongs to the TRAFAC class YlqF/YawG GTPase family. RsgA subfamily.</text>
</comment>
<keyword evidence="1 10" id="KW-0963">Cytoplasm</keyword>
<evidence type="ECO:0000256" key="10">
    <source>
        <dbReference type="HAMAP-Rule" id="MF_01820"/>
    </source>
</evidence>
<feature type="binding site" evidence="10">
    <location>
        <position position="297"/>
    </location>
    <ligand>
        <name>Zn(2+)</name>
        <dbReference type="ChEBI" id="CHEBI:29105"/>
    </ligand>
</feature>
<dbReference type="EC" id="3.6.1.-" evidence="10"/>
<dbReference type="SUPFAM" id="SSF52540">
    <property type="entry name" value="P-loop containing nucleoside triphosphate hydrolases"/>
    <property type="match status" value="1"/>
</dbReference>
<dbReference type="PANTHER" id="PTHR32120:SF10">
    <property type="entry name" value="SMALL RIBOSOMAL SUBUNIT BIOGENESIS GTPASE RSGA"/>
    <property type="match status" value="1"/>
</dbReference>
<dbReference type="EMBL" id="CP020472">
    <property type="protein sequence ID" value="ARD22223.1"/>
    <property type="molecule type" value="Genomic_DNA"/>
</dbReference>
<dbReference type="RefSeq" id="WP_080915635.1">
    <property type="nucleotide sequence ID" value="NZ_CP020472.1"/>
</dbReference>
<gene>
    <name evidence="10" type="primary">rsgA</name>
    <name evidence="13" type="ORF">SJ2017_1921</name>
</gene>
<dbReference type="PROSITE" id="PS51721">
    <property type="entry name" value="G_CP"/>
    <property type="match status" value="1"/>
</dbReference>
<feature type="binding site" evidence="10">
    <location>
        <position position="295"/>
    </location>
    <ligand>
        <name>Zn(2+)</name>
        <dbReference type="ChEBI" id="CHEBI:29105"/>
    </ligand>
</feature>
<evidence type="ECO:0000256" key="5">
    <source>
        <dbReference type="ARBA" id="ARBA00022741"/>
    </source>
</evidence>
<dbReference type="Gene3D" id="3.40.50.300">
    <property type="entry name" value="P-loop containing nucleotide triphosphate hydrolases"/>
    <property type="match status" value="1"/>
</dbReference>
<feature type="domain" description="CP-type G" evidence="12">
    <location>
        <begin position="105"/>
        <end position="267"/>
    </location>
</feature>
<evidence type="ECO:0000256" key="4">
    <source>
        <dbReference type="ARBA" id="ARBA00022730"/>
    </source>
</evidence>
<keyword evidence="5 10" id="KW-0547">Nucleotide-binding</keyword>
<evidence type="ECO:0000256" key="6">
    <source>
        <dbReference type="ARBA" id="ARBA00022801"/>
    </source>
</evidence>
<comment type="function">
    <text evidence="10">One of several proteins that assist in the late maturation steps of the functional core of the 30S ribosomal subunit. Helps release RbfA from mature subunits. May play a role in the assembly of ribosomal proteins into the subunit. Circularly permuted GTPase that catalyzes slow GTP hydrolysis, GTPase activity is stimulated by the 30S ribosomal subunit.</text>
</comment>
<evidence type="ECO:0000256" key="2">
    <source>
        <dbReference type="ARBA" id="ARBA00022517"/>
    </source>
</evidence>
<keyword evidence="9 10" id="KW-0342">GTP-binding</keyword>
<keyword evidence="6 10" id="KW-0378">Hydrolase</keyword>
<dbReference type="Pfam" id="PF03193">
    <property type="entry name" value="RsgA_GTPase"/>
    <property type="match status" value="1"/>
</dbReference>
<keyword evidence="2 10" id="KW-0690">Ribosome biogenesis</keyword>
<dbReference type="HAMAP" id="MF_01820">
    <property type="entry name" value="GTPase_RsgA"/>
    <property type="match status" value="1"/>
</dbReference>
<evidence type="ECO:0000256" key="8">
    <source>
        <dbReference type="ARBA" id="ARBA00022884"/>
    </source>
</evidence>
<keyword evidence="4 10" id="KW-0699">rRNA-binding</keyword>
<evidence type="ECO:0000256" key="3">
    <source>
        <dbReference type="ARBA" id="ARBA00022723"/>
    </source>
</evidence>
<dbReference type="CDD" id="cd01854">
    <property type="entry name" value="YjeQ_EngC"/>
    <property type="match status" value="1"/>
</dbReference>
<keyword evidence="3 10" id="KW-0479">Metal-binding</keyword>
<accession>A0ABM6JJP6</accession>
<keyword evidence="7 10" id="KW-0862">Zinc</keyword>
<feature type="binding site" evidence="10">
    <location>
        <begin position="205"/>
        <end position="213"/>
    </location>
    <ligand>
        <name>GTP</name>
        <dbReference type="ChEBI" id="CHEBI:37565"/>
    </ligand>
</feature>
<dbReference type="InterPro" id="IPR004881">
    <property type="entry name" value="Ribosome_biogen_GTPase_RsgA"/>
</dbReference>
<dbReference type="PANTHER" id="PTHR32120">
    <property type="entry name" value="SMALL RIBOSOMAL SUBUNIT BIOGENESIS GTPASE RSGA"/>
    <property type="match status" value="1"/>
</dbReference>
<dbReference type="PROSITE" id="PS50936">
    <property type="entry name" value="ENGC_GTPASE"/>
    <property type="match status" value="1"/>
</dbReference>